<evidence type="ECO:0000313" key="2">
    <source>
        <dbReference type="EMBL" id="MBE1500596.1"/>
    </source>
</evidence>
<keyword evidence="1" id="KW-0812">Transmembrane</keyword>
<accession>A0ABR9IBP8</accession>
<gene>
    <name evidence="2" type="ORF">H4696_007696</name>
</gene>
<organism evidence="2 3">
    <name type="scientific">Amycolatopsis lexingtonensis</name>
    <dbReference type="NCBI Taxonomy" id="218822"/>
    <lineage>
        <taxon>Bacteria</taxon>
        <taxon>Bacillati</taxon>
        <taxon>Actinomycetota</taxon>
        <taxon>Actinomycetes</taxon>
        <taxon>Pseudonocardiales</taxon>
        <taxon>Pseudonocardiaceae</taxon>
        <taxon>Amycolatopsis</taxon>
    </lineage>
</organism>
<dbReference type="Proteomes" id="UP000631670">
    <property type="component" value="Unassembled WGS sequence"/>
</dbReference>
<proteinExistence type="predicted"/>
<keyword evidence="1" id="KW-1133">Transmembrane helix</keyword>
<protein>
    <submittedName>
        <fullName evidence="2">Uncharacterized protein</fullName>
    </submittedName>
</protein>
<sequence length="346" mass="37201">MNTRGNSTLTAALIVVAVLAFIVVHGGGAWLVMRIFVQPVALPEPPKELPSPWPETGAQPVREAPMPTGELAAALPDYTSGHVLCSALPEQTWAKLLGDSVLREVWLVSGCTVVTKTLRVQAELSDGTLVRPLGKPQRTAVGGREATIYSDARQATAVIVLTGPNPPSWAKPVLEVSLEQHVWDQLPRDLPNLVRGIGEGLVAAITKPGPALPRGLGDEIPVRTADIPPGSGIVDAPTPMIAWQLCSALSRSTGRPLDEFVPKHDGRCEYRADEEFKVQASSEERLTQSLPDTIGGRPASVRNPSVTIQLTDESPQQVQLAWLSPRKSDEELRAWAESLLPQLLGR</sequence>
<reference evidence="2 3" key="1">
    <citation type="submission" date="2020-10" db="EMBL/GenBank/DDBJ databases">
        <title>Sequencing the genomes of 1000 actinobacteria strains.</title>
        <authorList>
            <person name="Klenk H.-P."/>
        </authorList>
    </citation>
    <scope>NUCLEOTIDE SEQUENCE [LARGE SCALE GENOMIC DNA]</scope>
    <source>
        <strain evidence="2 3">DSM 44653</strain>
    </source>
</reference>
<evidence type="ECO:0000256" key="1">
    <source>
        <dbReference type="SAM" id="Phobius"/>
    </source>
</evidence>
<keyword evidence="1" id="KW-0472">Membrane</keyword>
<evidence type="ECO:0000313" key="3">
    <source>
        <dbReference type="Proteomes" id="UP000631670"/>
    </source>
</evidence>
<keyword evidence="3" id="KW-1185">Reference proteome</keyword>
<name>A0ABR9IBP8_9PSEU</name>
<dbReference type="EMBL" id="JADBEG010000001">
    <property type="protein sequence ID" value="MBE1500596.1"/>
    <property type="molecule type" value="Genomic_DNA"/>
</dbReference>
<comment type="caution">
    <text evidence="2">The sequence shown here is derived from an EMBL/GenBank/DDBJ whole genome shotgun (WGS) entry which is preliminary data.</text>
</comment>
<dbReference type="RefSeq" id="WP_086861483.1">
    <property type="nucleotide sequence ID" value="NZ_JADBEG010000001.1"/>
</dbReference>
<feature type="transmembrane region" description="Helical" evidence="1">
    <location>
        <begin position="12"/>
        <end position="33"/>
    </location>
</feature>